<feature type="domain" description="HipA N-terminal subdomain 1" evidence="5">
    <location>
        <begin position="21"/>
        <end position="120"/>
    </location>
</feature>
<proteinExistence type="inferred from homology"/>
<evidence type="ECO:0000313" key="6">
    <source>
        <dbReference type="EMBL" id="SHM23650.1"/>
    </source>
</evidence>
<dbReference type="Pfam" id="PF07804">
    <property type="entry name" value="HipA_C"/>
    <property type="match status" value="1"/>
</dbReference>
<dbReference type="STRING" id="29571.SAMN05878437_1907"/>
<organism evidence="6 7">
    <name type="scientific">Vreelandella subglaciescola</name>
    <dbReference type="NCBI Taxonomy" id="29571"/>
    <lineage>
        <taxon>Bacteria</taxon>
        <taxon>Pseudomonadati</taxon>
        <taxon>Pseudomonadota</taxon>
        <taxon>Gammaproteobacteria</taxon>
        <taxon>Oceanospirillales</taxon>
        <taxon>Halomonadaceae</taxon>
        <taxon>Vreelandella</taxon>
    </lineage>
</organism>
<dbReference type="InterPro" id="IPR012893">
    <property type="entry name" value="HipA-like_C"/>
</dbReference>
<dbReference type="OrthoDB" id="9805913at2"/>
<keyword evidence="7" id="KW-1185">Reference proteome</keyword>
<keyword evidence="3 6" id="KW-0418">Kinase</keyword>
<dbReference type="InterPro" id="IPR017508">
    <property type="entry name" value="HipA_N1"/>
</dbReference>
<dbReference type="AlphaFoldDB" id="A0A1M7H541"/>
<protein>
    <submittedName>
        <fullName evidence="6">Serine/threonine-protein kinase HipA</fullName>
    </submittedName>
</protein>
<evidence type="ECO:0000256" key="2">
    <source>
        <dbReference type="ARBA" id="ARBA00022679"/>
    </source>
</evidence>
<name>A0A1M7H541_9GAMM</name>
<evidence type="ECO:0000256" key="1">
    <source>
        <dbReference type="ARBA" id="ARBA00010164"/>
    </source>
</evidence>
<evidence type="ECO:0000256" key="3">
    <source>
        <dbReference type="ARBA" id="ARBA00022777"/>
    </source>
</evidence>
<evidence type="ECO:0000259" key="5">
    <source>
        <dbReference type="Pfam" id="PF13657"/>
    </source>
</evidence>
<dbReference type="PANTHER" id="PTHR37419">
    <property type="entry name" value="SERINE/THREONINE-PROTEIN KINASE TOXIN HIPA"/>
    <property type="match status" value="1"/>
</dbReference>
<dbReference type="Gene3D" id="1.10.1070.20">
    <property type="match status" value="1"/>
</dbReference>
<comment type="similarity">
    <text evidence="1">Belongs to the HipA Ser/Thr kinase family.</text>
</comment>
<reference evidence="6 7" key="1">
    <citation type="submission" date="2016-11" db="EMBL/GenBank/DDBJ databases">
        <authorList>
            <person name="Jaros S."/>
            <person name="Januszkiewicz K."/>
            <person name="Wedrychowicz H."/>
        </authorList>
    </citation>
    <scope>NUCLEOTIDE SEQUENCE [LARGE SCALE GENOMIC DNA]</scope>
    <source>
        <strain evidence="6 7">ACAM 12</strain>
    </source>
</reference>
<dbReference type="GO" id="GO:0004674">
    <property type="term" value="F:protein serine/threonine kinase activity"/>
    <property type="evidence" value="ECO:0007669"/>
    <property type="project" value="TreeGrafter"/>
</dbReference>
<accession>A0A1M7H541</accession>
<dbReference type="InterPro" id="IPR052028">
    <property type="entry name" value="HipA_Ser/Thr_kinase"/>
</dbReference>
<dbReference type="Proteomes" id="UP000190911">
    <property type="component" value="Chromosome I"/>
</dbReference>
<evidence type="ECO:0000313" key="7">
    <source>
        <dbReference type="Proteomes" id="UP000190911"/>
    </source>
</evidence>
<dbReference type="Pfam" id="PF13657">
    <property type="entry name" value="Couple_hipA"/>
    <property type="match status" value="1"/>
</dbReference>
<dbReference type="InParanoid" id="A0A1M7H541"/>
<evidence type="ECO:0000259" key="4">
    <source>
        <dbReference type="Pfam" id="PF07804"/>
    </source>
</evidence>
<sequence>MAFSPIQKLDVYRTLTTGTNVPVGTLAQNRRGVFFQYDADYLARLGSLSPFTLHATTALQKAPKEPHDGLHGLFADSLPDGWGRLLQDRVFRQHGIIPSQVTPMDRLAFVGKRGMGALNFAPVSDLQPPDTDEVDMAVLGLEAEALFDGQTNDVLSALVAAGSSGGARPKAQLFFTADNPDSCRTYPAYGDDAWLVKFTSQNLALGHEEGLCEAVYLALAKAAGLQPPEWQLLEAPKSSGARAWLAVKRFDWCWPTDTHSAGRLHMHSACGLLDADYRAPSLDYLDLIKASRQLCRSPAAGQLQFRRAIFNLLACNQDDHSKNWAFLQDDSGQWQPAPFYDATFSPHPFNEHATAFMGYGKKPPLKAMQKLADAAGFDDWPRAQRHIQQMADVLTAFTATARDYGVSDNTISEIQTTFEQRRRENSALLT</sequence>
<feature type="domain" description="HipA-like C-terminal" evidence="4">
    <location>
        <begin position="163"/>
        <end position="392"/>
    </location>
</feature>
<dbReference type="GO" id="GO:0005829">
    <property type="term" value="C:cytosol"/>
    <property type="evidence" value="ECO:0007669"/>
    <property type="project" value="TreeGrafter"/>
</dbReference>
<keyword evidence="2" id="KW-0808">Transferase</keyword>
<gene>
    <name evidence="6" type="ORF">SAMN05878437_1907</name>
</gene>
<dbReference type="PANTHER" id="PTHR37419:SF8">
    <property type="entry name" value="TOXIN YJJJ"/>
    <property type="match status" value="1"/>
</dbReference>
<dbReference type="EMBL" id="LT670847">
    <property type="protein sequence ID" value="SHM23650.1"/>
    <property type="molecule type" value="Genomic_DNA"/>
</dbReference>
<dbReference type="RefSeq" id="WP_079553172.1">
    <property type="nucleotide sequence ID" value="NZ_LT670847.1"/>
</dbReference>